<evidence type="ECO:0000313" key="1">
    <source>
        <dbReference type="EMBL" id="RKP29684.1"/>
    </source>
</evidence>
<dbReference type="InterPro" id="IPR053092">
    <property type="entry name" value="Mitochondrial_unc_protein"/>
</dbReference>
<reference evidence="2" key="1">
    <citation type="journal article" date="2018" name="Nat. Microbiol.">
        <title>Leveraging single-cell genomics to expand the fungal tree of life.</title>
        <authorList>
            <person name="Ahrendt S.R."/>
            <person name="Quandt C.A."/>
            <person name="Ciobanu D."/>
            <person name="Clum A."/>
            <person name="Salamov A."/>
            <person name="Andreopoulos B."/>
            <person name="Cheng J.F."/>
            <person name="Woyke T."/>
            <person name="Pelin A."/>
            <person name="Henrissat B."/>
            <person name="Reynolds N.K."/>
            <person name="Benny G.L."/>
            <person name="Smith M.E."/>
            <person name="James T.Y."/>
            <person name="Grigoriev I.V."/>
        </authorList>
    </citation>
    <scope>NUCLEOTIDE SEQUENCE [LARGE SCALE GENOMIC DNA]</scope>
    <source>
        <strain evidence="2">Baker2002</strain>
    </source>
</reference>
<evidence type="ECO:0008006" key="3">
    <source>
        <dbReference type="Google" id="ProtNLM"/>
    </source>
</evidence>
<dbReference type="Proteomes" id="UP000268321">
    <property type="component" value="Unassembled WGS sequence"/>
</dbReference>
<name>A0A4P9ZA55_9ASCO</name>
<dbReference type="EMBL" id="ML004478">
    <property type="protein sequence ID" value="RKP29684.1"/>
    <property type="molecule type" value="Genomic_DNA"/>
</dbReference>
<evidence type="ECO:0000313" key="2">
    <source>
        <dbReference type="Proteomes" id="UP000268321"/>
    </source>
</evidence>
<gene>
    <name evidence="1" type="ORF">METBISCDRAFT_18113</name>
</gene>
<dbReference type="AlphaFoldDB" id="A0A4P9ZA55"/>
<keyword evidence="2" id="KW-1185">Reference proteome</keyword>
<dbReference type="PANTHER" id="PTHR28048:SF1">
    <property type="entry name" value="ACR195WP"/>
    <property type="match status" value="1"/>
</dbReference>
<accession>A0A4P9ZA55</accession>
<organism evidence="1 2">
    <name type="scientific">Metschnikowia bicuspidata</name>
    <dbReference type="NCBI Taxonomy" id="27322"/>
    <lineage>
        <taxon>Eukaryota</taxon>
        <taxon>Fungi</taxon>
        <taxon>Dikarya</taxon>
        <taxon>Ascomycota</taxon>
        <taxon>Saccharomycotina</taxon>
        <taxon>Pichiomycetes</taxon>
        <taxon>Metschnikowiaceae</taxon>
        <taxon>Metschnikowia</taxon>
    </lineage>
</organism>
<sequence>MSNILNVFSPPAVRDLSEEECLGCTAVQTVMSLAGGAYFASSMPFKDTQGRVDLKKHPVWFQRGVRGGGIALFALGMYRLGEVVQIAYKRRS</sequence>
<dbReference type="OrthoDB" id="4083608at2759"/>
<protein>
    <recommendedName>
        <fullName evidence="3">DUF4536 domain-containing protein</fullName>
    </recommendedName>
</protein>
<dbReference type="PANTHER" id="PTHR28048">
    <property type="entry name" value="ACR195WP"/>
    <property type="match status" value="1"/>
</dbReference>
<proteinExistence type="predicted"/>